<dbReference type="EMBL" id="JAPEVB010000001">
    <property type="protein sequence ID" value="KAJ4397891.1"/>
    <property type="molecule type" value="Genomic_DNA"/>
</dbReference>
<reference evidence="2" key="1">
    <citation type="submission" date="2022-10" db="EMBL/GenBank/DDBJ databases">
        <title>Tapping the CABI collections for fungal endophytes: first genome assemblies for Collariella, Neodidymelliopsis, Ascochyta clinopodiicola, Didymella pomorum, Didymosphaeria variabile, Neocosmospora piperis and Neocucurbitaria cava.</title>
        <authorList>
            <person name="Hill R."/>
        </authorList>
    </citation>
    <scope>NUCLEOTIDE SEQUENCE</scope>
    <source>
        <strain evidence="2">IMI 355082</strain>
    </source>
</reference>
<comment type="caution">
    <text evidence="2">The sequence shown here is derived from an EMBL/GenBank/DDBJ whole genome shotgun (WGS) entry which is preliminary data.</text>
</comment>
<dbReference type="Proteomes" id="UP001140453">
    <property type="component" value="Unassembled WGS sequence"/>
</dbReference>
<evidence type="ECO:0000256" key="1">
    <source>
        <dbReference type="SAM" id="SignalP"/>
    </source>
</evidence>
<dbReference type="AlphaFoldDB" id="A0A9W8Z4W2"/>
<evidence type="ECO:0000313" key="3">
    <source>
        <dbReference type="Proteomes" id="UP001140453"/>
    </source>
</evidence>
<gene>
    <name evidence="2" type="ORF">N0V93_002129</name>
</gene>
<evidence type="ECO:0000313" key="2">
    <source>
        <dbReference type="EMBL" id="KAJ4397891.1"/>
    </source>
</evidence>
<keyword evidence="1" id="KW-0732">Signal</keyword>
<organism evidence="2 3">
    <name type="scientific">Gnomoniopsis smithogilvyi</name>
    <dbReference type="NCBI Taxonomy" id="1191159"/>
    <lineage>
        <taxon>Eukaryota</taxon>
        <taxon>Fungi</taxon>
        <taxon>Dikarya</taxon>
        <taxon>Ascomycota</taxon>
        <taxon>Pezizomycotina</taxon>
        <taxon>Sordariomycetes</taxon>
        <taxon>Sordariomycetidae</taxon>
        <taxon>Diaporthales</taxon>
        <taxon>Gnomoniaceae</taxon>
        <taxon>Gnomoniopsis</taxon>
    </lineage>
</organism>
<protein>
    <submittedName>
        <fullName evidence="2">Uncharacterized protein</fullName>
    </submittedName>
</protein>
<proteinExistence type="predicted"/>
<feature type="signal peptide" evidence="1">
    <location>
        <begin position="1"/>
        <end position="18"/>
    </location>
</feature>
<feature type="chain" id="PRO_5040993824" evidence="1">
    <location>
        <begin position="19"/>
        <end position="196"/>
    </location>
</feature>
<sequence length="196" mass="20166">MQFSIATVVFALAGLVAASPIQLDERATTNSTTVVSTLLTQVKGYTKVINATVATINSKSTAAQNKTAQATVTTQTNLIVAALNSAKSTVSTLKSRSADDEDETSSQQQVISGSSELTAELTGTYNGVTKCWGQGYSGGLISQVFGALYGVLLALESIVADLVELVGGVVGDVLASVGGVLGLLFKILFGWIPKSD</sequence>
<name>A0A9W8Z4W2_9PEZI</name>
<accession>A0A9W8Z4W2</accession>
<keyword evidence="3" id="KW-1185">Reference proteome</keyword>